<gene>
    <name evidence="1" type="ORF">ACFSKV_05025</name>
</gene>
<dbReference type="EMBL" id="JBHUIV010000010">
    <property type="protein sequence ID" value="MFD2200919.1"/>
    <property type="molecule type" value="Genomic_DNA"/>
</dbReference>
<evidence type="ECO:0000313" key="2">
    <source>
        <dbReference type="Proteomes" id="UP001597414"/>
    </source>
</evidence>
<reference evidence="2" key="1">
    <citation type="journal article" date="2019" name="Int. J. Syst. Evol. Microbiol.">
        <title>The Global Catalogue of Microorganisms (GCM) 10K type strain sequencing project: providing services to taxonomists for standard genome sequencing and annotation.</title>
        <authorList>
            <consortium name="The Broad Institute Genomics Platform"/>
            <consortium name="The Broad Institute Genome Sequencing Center for Infectious Disease"/>
            <person name="Wu L."/>
            <person name="Ma J."/>
        </authorList>
    </citation>
    <scope>NUCLEOTIDE SEQUENCE [LARGE SCALE GENOMIC DNA]</scope>
    <source>
        <strain evidence="2">KCTC 19812</strain>
    </source>
</reference>
<dbReference type="InterPro" id="IPR015943">
    <property type="entry name" value="WD40/YVTN_repeat-like_dom_sf"/>
</dbReference>
<organism evidence="1 2">
    <name type="scientific">Shivajiella indica</name>
    <dbReference type="NCBI Taxonomy" id="872115"/>
    <lineage>
        <taxon>Bacteria</taxon>
        <taxon>Pseudomonadati</taxon>
        <taxon>Bacteroidota</taxon>
        <taxon>Cytophagia</taxon>
        <taxon>Cytophagales</taxon>
        <taxon>Cyclobacteriaceae</taxon>
        <taxon>Shivajiella</taxon>
    </lineage>
</organism>
<protein>
    <submittedName>
        <fullName evidence="1">Two-component regulator propeller domain-containing protein</fullName>
    </submittedName>
</protein>
<dbReference type="Gene3D" id="2.130.10.10">
    <property type="entry name" value="YVTN repeat-like/Quinoprotein amine dehydrogenase"/>
    <property type="match status" value="1"/>
</dbReference>
<dbReference type="Proteomes" id="UP001597414">
    <property type="component" value="Unassembled WGS sequence"/>
</dbReference>
<comment type="caution">
    <text evidence="1">The sequence shown here is derived from an EMBL/GenBank/DDBJ whole genome shotgun (WGS) entry which is preliminary data.</text>
</comment>
<dbReference type="InterPro" id="IPR011110">
    <property type="entry name" value="Reg_prop"/>
</dbReference>
<keyword evidence="2" id="KW-1185">Reference proteome</keyword>
<accession>A0ABW5B621</accession>
<evidence type="ECO:0000313" key="1">
    <source>
        <dbReference type="EMBL" id="MFD2200919.1"/>
    </source>
</evidence>
<dbReference type="Pfam" id="PF07494">
    <property type="entry name" value="Reg_prop"/>
    <property type="match status" value="1"/>
</dbReference>
<sequence>MNLDGYLAKPNDEANIKSQQFSRNTGLQAVFAMEEDSEGNIWFGDRDSGAWKYGGITLTNYTVDKKPKPQMILSISEGKDKTYYLE</sequence>
<dbReference type="RefSeq" id="WP_380800799.1">
    <property type="nucleotide sequence ID" value="NZ_JBHUIV010000010.1"/>
</dbReference>
<name>A0ABW5B621_9BACT</name>
<proteinExistence type="predicted"/>